<gene>
    <name evidence="3" type="ORF">SAMN04244553_0442</name>
</gene>
<proteinExistence type="inferred from homology"/>
<protein>
    <submittedName>
        <fullName evidence="3">Tyrosine phosphatase family C-terminal region</fullName>
    </submittedName>
</protein>
<name>A0A285KTI0_9NOCA</name>
<dbReference type="Proteomes" id="UP000219565">
    <property type="component" value="Unassembled WGS sequence"/>
</dbReference>
<evidence type="ECO:0000313" key="3">
    <source>
        <dbReference type="EMBL" id="SNY75167.1"/>
    </source>
</evidence>
<dbReference type="AlphaFoldDB" id="A0A285KTI0"/>
<dbReference type="STRING" id="1379680.GCA_001612615_00591"/>
<dbReference type="InterPro" id="IPR000387">
    <property type="entry name" value="Tyr_Pase_dom"/>
</dbReference>
<reference evidence="3 4" key="1">
    <citation type="submission" date="2017-09" db="EMBL/GenBank/DDBJ databases">
        <authorList>
            <person name="Ehlers B."/>
            <person name="Leendertz F.H."/>
        </authorList>
    </citation>
    <scope>NUCLEOTIDE SEQUENCE [LARGE SCALE GENOMIC DNA]</scope>
    <source>
        <strain evidence="3 4">DSM 45537</strain>
    </source>
</reference>
<dbReference type="PROSITE" id="PS00383">
    <property type="entry name" value="TYR_PHOSPHATASE_1"/>
    <property type="match status" value="1"/>
</dbReference>
<dbReference type="RefSeq" id="WP_097243428.1">
    <property type="nucleotide sequence ID" value="NZ_OBEG01000001.1"/>
</dbReference>
<dbReference type="InterPro" id="IPR029021">
    <property type="entry name" value="Prot-tyrosine_phosphatase-like"/>
</dbReference>
<comment type="similarity">
    <text evidence="1">Belongs to the protein-tyrosine phosphatase family.</text>
</comment>
<evidence type="ECO:0000313" key="4">
    <source>
        <dbReference type="Proteomes" id="UP000219565"/>
    </source>
</evidence>
<dbReference type="PANTHER" id="PTHR31126">
    <property type="entry name" value="TYROSINE-PROTEIN PHOSPHATASE"/>
    <property type="match status" value="1"/>
</dbReference>
<accession>A0A285KTI0</accession>
<keyword evidence="4" id="KW-1185">Reference proteome</keyword>
<dbReference type="PROSITE" id="PS50056">
    <property type="entry name" value="TYR_PHOSPHATASE_2"/>
    <property type="match status" value="1"/>
</dbReference>
<dbReference type="InterPro" id="IPR026893">
    <property type="entry name" value="Tyr/Ser_Pase_IphP-type"/>
</dbReference>
<dbReference type="Gene3D" id="3.90.190.10">
    <property type="entry name" value="Protein tyrosine phosphatase superfamily"/>
    <property type="match status" value="1"/>
</dbReference>
<dbReference type="EMBL" id="OBEG01000001">
    <property type="protein sequence ID" value="SNY75167.1"/>
    <property type="molecule type" value="Genomic_DNA"/>
</dbReference>
<evidence type="ECO:0000259" key="2">
    <source>
        <dbReference type="PROSITE" id="PS50056"/>
    </source>
</evidence>
<evidence type="ECO:0000256" key="1">
    <source>
        <dbReference type="ARBA" id="ARBA00009580"/>
    </source>
</evidence>
<dbReference type="SUPFAM" id="SSF52799">
    <property type="entry name" value="(Phosphotyrosine protein) phosphatases II"/>
    <property type="match status" value="1"/>
</dbReference>
<dbReference type="GO" id="GO:0004721">
    <property type="term" value="F:phosphoprotein phosphatase activity"/>
    <property type="evidence" value="ECO:0007669"/>
    <property type="project" value="InterPro"/>
</dbReference>
<dbReference type="InterPro" id="IPR016130">
    <property type="entry name" value="Tyr_Pase_AS"/>
</dbReference>
<dbReference type="OrthoDB" id="1188001at2"/>
<dbReference type="PANTHER" id="PTHR31126:SF1">
    <property type="entry name" value="TYROSINE SPECIFIC PROTEIN PHOSPHATASES DOMAIN-CONTAINING PROTEIN"/>
    <property type="match status" value="1"/>
</dbReference>
<sequence>MHTDSSPRRWVEFAEIDNVRDLGGLPVSGGGVTRFGTVYRASTPQHLTEDDLLLLTGQVGLRTLIDLRNPDEVEREGYGLLGDAAVELVNLPVRKAAATTATPADLVPDAKHYDLVALYRELLDGSVESVLTAVRLITDTERHSVVFHCAAGKDRTGVLAAVLLDAVGVSAEFIAADYALSGERMARVRARLDALPSYHGLPPVRTGILAVEPTVMSEFLTRLHADHGGAAGWLRAHGLGDRELSDLRRVLVED</sequence>
<dbReference type="Pfam" id="PF13350">
    <property type="entry name" value="Y_phosphatase3"/>
    <property type="match status" value="1"/>
</dbReference>
<feature type="domain" description="Tyrosine specific protein phosphatases" evidence="2">
    <location>
        <begin position="128"/>
        <end position="187"/>
    </location>
</feature>
<organism evidence="3 4">
    <name type="scientific">Nocardia amikacinitolerans</name>
    <dbReference type="NCBI Taxonomy" id="756689"/>
    <lineage>
        <taxon>Bacteria</taxon>
        <taxon>Bacillati</taxon>
        <taxon>Actinomycetota</taxon>
        <taxon>Actinomycetes</taxon>
        <taxon>Mycobacteriales</taxon>
        <taxon>Nocardiaceae</taxon>
        <taxon>Nocardia</taxon>
    </lineage>
</organism>